<dbReference type="EMBL" id="JAYKXP010000046">
    <property type="protein sequence ID" value="KAK7037579.1"/>
    <property type="molecule type" value="Genomic_DNA"/>
</dbReference>
<proteinExistence type="predicted"/>
<evidence type="ECO:0000259" key="2">
    <source>
        <dbReference type="Pfam" id="PF21294"/>
    </source>
</evidence>
<evidence type="ECO:0000313" key="4">
    <source>
        <dbReference type="Proteomes" id="UP001383192"/>
    </source>
</evidence>
<evidence type="ECO:0000256" key="1">
    <source>
        <dbReference type="SAM" id="SignalP"/>
    </source>
</evidence>
<dbReference type="Gene3D" id="2.60.120.200">
    <property type="match status" value="1"/>
</dbReference>
<evidence type="ECO:0000313" key="3">
    <source>
        <dbReference type="EMBL" id="KAK7037579.1"/>
    </source>
</evidence>
<dbReference type="AlphaFoldDB" id="A0AAW0CG17"/>
<dbReference type="PANTHER" id="PTHR40124:SF1">
    <property type="entry name" value="DISAGGREGATASE RELATED REPEAT PROTEIN"/>
    <property type="match status" value="1"/>
</dbReference>
<dbReference type="Proteomes" id="UP001383192">
    <property type="component" value="Unassembled WGS sequence"/>
</dbReference>
<accession>A0AAW0CG17</accession>
<comment type="caution">
    <text evidence="3">The sequence shown here is derived from an EMBL/GenBank/DDBJ whole genome shotgun (WGS) entry which is preliminary data.</text>
</comment>
<keyword evidence="4" id="KW-1185">Reference proteome</keyword>
<feature type="domain" description="Polysaccharide lyase 14" evidence="2">
    <location>
        <begin position="84"/>
        <end position="259"/>
    </location>
</feature>
<feature type="chain" id="PRO_5043328866" description="Polysaccharide lyase 14 domain-containing protein" evidence="1">
    <location>
        <begin position="19"/>
        <end position="334"/>
    </location>
</feature>
<keyword evidence="1" id="KW-0732">Signal</keyword>
<dbReference type="Pfam" id="PF21294">
    <property type="entry name" value="Polysacc_lyase_14"/>
    <property type="match status" value="1"/>
</dbReference>
<gene>
    <name evidence="3" type="ORF">VNI00_011071</name>
</gene>
<name>A0AAW0CG17_9AGAR</name>
<feature type="signal peptide" evidence="1">
    <location>
        <begin position="1"/>
        <end position="18"/>
    </location>
</feature>
<protein>
    <recommendedName>
        <fullName evidence="2">Polysaccharide lyase 14 domain-containing protein</fullName>
    </recommendedName>
</protein>
<organism evidence="3 4">
    <name type="scientific">Paramarasmius palmivorus</name>
    <dbReference type="NCBI Taxonomy" id="297713"/>
    <lineage>
        <taxon>Eukaryota</taxon>
        <taxon>Fungi</taxon>
        <taxon>Dikarya</taxon>
        <taxon>Basidiomycota</taxon>
        <taxon>Agaricomycotina</taxon>
        <taxon>Agaricomycetes</taxon>
        <taxon>Agaricomycetidae</taxon>
        <taxon>Agaricales</taxon>
        <taxon>Marasmiineae</taxon>
        <taxon>Marasmiaceae</taxon>
        <taxon>Paramarasmius</taxon>
    </lineage>
</organism>
<sequence>MSIRTFILYSSSLGLVSSFPSLSNSDSALAFTSRSSTEWSMPPHFTDISTVFNVTKFHDDQRNIQIVEQLPSNAQEHALDSQASAQDLVQIFYPKGSINPKNKILGGTEFYASPIDISTAENVTLSYSALFEKDFQFTKGGKMPGLYGGHEDCSGGRSAHTCFSTRLMWRMKGAGELYLYAPKRKQSPDLCSSPGSVCHSTYGMSIGRRSFHWTPGKWTEISQTVKLNTPGRHDGSFTLEVNGDRVIERHDLFYRDVGQESARRRREDQHLPALEDFISDESEDGTLNDDQELPSDVFVVKPRAPPASGADPVGFSGLFFRYDTQIAVVNCAYQ</sequence>
<dbReference type="PANTHER" id="PTHR40124">
    <property type="match status" value="1"/>
</dbReference>
<dbReference type="InterPro" id="IPR048958">
    <property type="entry name" value="Polysacc_lyase_14"/>
</dbReference>
<reference evidence="3 4" key="1">
    <citation type="submission" date="2024-01" db="EMBL/GenBank/DDBJ databases">
        <title>A draft genome for a cacao thread blight-causing isolate of Paramarasmius palmivorus.</title>
        <authorList>
            <person name="Baruah I.K."/>
            <person name="Bukari Y."/>
            <person name="Amoako-Attah I."/>
            <person name="Meinhardt L.W."/>
            <person name="Bailey B.A."/>
            <person name="Cohen S.P."/>
        </authorList>
    </citation>
    <scope>NUCLEOTIDE SEQUENCE [LARGE SCALE GENOMIC DNA]</scope>
    <source>
        <strain evidence="3 4">GH-12</strain>
    </source>
</reference>